<gene>
    <name evidence="1" type="ORF">SAMN05216302_100964</name>
</gene>
<dbReference type="AlphaFoldDB" id="A0A1I4AJE4"/>
<dbReference type="EMBL" id="FOSP01000009">
    <property type="protein sequence ID" value="SFK56622.1"/>
    <property type="molecule type" value="Genomic_DNA"/>
</dbReference>
<sequence>MNLEMMGAAFTGAVSSQGVVRRHLPRQVQRRGDDITLRTTLVSFRYWQR</sequence>
<dbReference type="Proteomes" id="UP000199533">
    <property type="component" value="Unassembled WGS sequence"/>
</dbReference>
<proteinExistence type="predicted"/>
<name>A0A1I4AJE4_9PROT</name>
<keyword evidence="2" id="KW-1185">Reference proteome</keyword>
<organism evidence="1 2">
    <name type="scientific">Nitrosomonas aestuarii</name>
    <dbReference type="NCBI Taxonomy" id="52441"/>
    <lineage>
        <taxon>Bacteria</taxon>
        <taxon>Pseudomonadati</taxon>
        <taxon>Pseudomonadota</taxon>
        <taxon>Betaproteobacteria</taxon>
        <taxon>Nitrosomonadales</taxon>
        <taxon>Nitrosomonadaceae</taxon>
        <taxon>Nitrosomonas</taxon>
    </lineage>
</organism>
<evidence type="ECO:0000313" key="1">
    <source>
        <dbReference type="EMBL" id="SFK56622.1"/>
    </source>
</evidence>
<reference evidence="2" key="1">
    <citation type="submission" date="2016-10" db="EMBL/GenBank/DDBJ databases">
        <authorList>
            <person name="Varghese N."/>
            <person name="Submissions S."/>
        </authorList>
    </citation>
    <scope>NUCLEOTIDE SEQUENCE [LARGE SCALE GENOMIC DNA]</scope>
    <source>
        <strain evidence="2">Nm69</strain>
    </source>
</reference>
<dbReference type="RefSeq" id="WP_170841596.1">
    <property type="nucleotide sequence ID" value="NZ_FOSP01000009.1"/>
</dbReference>
<evidence type="ECO:0000313" key="2">
    <source>
        <dbReference type="Proteomes" id="UP000199533"/>
    </source>
</evidence>
<protein>
    <submittedName>
        <fullName evidence="1">Uncharacterized protein</fullName>
    </submittedName>
</protein>
<accession>A0A1I4AJE4</accession>